<proteinExistence type="predicted"/>
<dbReference type="GO" id="GO:0004488">
    <property type="term" value="F:methylenetetrahydrofolate dehydrogenase (NADP+) activity"/>
    <property type="evidence" value="ECO:0007669"/>
    <property type="project" value="InterPro"/>
</dbReference>
<dbReference type="InterPro" id="IPR036291">
    <property type="entry name" value="NAD(P)-bd_dom_sf"/>
</dbReference>
<feature type="domain" description="Tetrahydrofolate dehydrogenase/cyclohydrolase NAD(P)-binding" evidence="9">
    <location>
        <begin position="101"/>
        <end position="183"/>
    </location>
</feature>
<reference evidence="10 11" key="1">
    <citation type="submission" date="2015-04" db="EMBL/GenBank/DDBJ databases">
        <title>Lasius niger genome sequencing.</title>
        <authorList>
            <person name="Konorov E.A."/>
            <person name="Nikitin M.A."/>
            <person name="Kirill M.V."/>
            <person name="Chang P."/>
        </authorList>
    </citation>
    <scope>NUCLEOTIDE SEQUENCE [LARGE SCALE GENOMIC DNA]</scope>
    <source>
        <tissue evidence="10">Whole</tissue>
    </source>
</reference>
<dbReference type="InterPro" id="IPR020630">
    <property type="entry name" value="THF_DH/CycHdrlase_cat_dom"/>
</dbReference>
<dbReference type="STRING" id="67767.A0A0J7KJT5"/>
<accession>A0A0J7KJT5</accession>
<evidence type="ECO:0000256" key="1">
    <source>
        <dbReference type="ARBA" id="ARBA00004777"/>
    </source>
</evidence>
<dbReference type="SUPFAM" id="SSF51735">
    <property type="entry name" value="NAD(P)-binding Rossmann-fold domains"/>
    <property type="match status" value="1"/>
</dbReference>
<dbReference type="SUPFAM" id="SSF53223">
    <property type="entry name" value="Aminoacid dehydrogenase-like, N-terminal domain"/>
    <property type="match status" value="1"/>
</dbReference>
<evidence type="ECO:0000256" key="6">
    <source>
        <dbReference type="ARBA" id="ARBA00023268"/>
    </source>
</evidence>
<dbReference type="Pfam" id="PF00763">
    <property type="entry name" value="THF_DHG_CYH"/>
    <property type="match status" value="1"/>
</dbReference>
<dbReference type="PaxDb" id="67767-A0A0J7KJT5"/>
<comment type="catalytic activity">
    <reaction evidence="7">
        <text>(6R)-5,10-methenyltetrahydrofolate + H2O = (6R)-10-formyltetrahydrofolate + H(+)</text>
        <dbReference type="Rhea" id="RHEA:23700"/>
        <dbReference type="ChEBI" id="CHEBI:15377"/>
        <dbReference type="ChEBI" id="CHEBI:15378"/>
        <dbReference type="ChEBI" id="CHEBI:57455"/>
        <dbReference type="ChEBI" id="CHEBI:195366"/>
        <dbReference type="EC" id="3.5.4.9"/>
    </reaction>
</comment>
<name>A0A0J7KJT5_LASNI</name>
<protein>
    <submittedName>
        <fullName evidence="10">C-1-tetrahydrofolate cytoplasmic</fullName>
    </submittedName>
</protein>
<comment type="pathway">
    <text evidence="1">One-carbon metabolism; tetrahydrofolate interconversion.</text>
</comment>
<evidence type="ECO:0000313" key="10">
    <source>
        <dbReference type="EMBL" id="KMQ90511.1"/>
    </source>
</evidence>
<evidence type="ECO:0000256" key="5">
    <source>
        <dbReference type="ARBA" id="ARBA00023002"/>
    </source>
</evidence>
<dbReference type="InterPro" id="IPR020631">
    <property type="entry name" value="THF_DH/CycHdrlase_NAD-bd_dom"/>
</dbReference>
<keyword evidence="5" id="KW-0560">Oxidoreductase</keyword>
<evidence type="ECO:0000259" key="8">
    <source>
        <dbReference type="Pfam" id="PF00763"/>
    </source>
</evidence>
<dbReference type="InterPro" id="IPR020867">
    <property type="entry name" value="THF_DH/CycHdrlase_CS"/>
</dbReference>
<dbReference type="GO" id="GO:0005829">
    <property type="term" value="C:cytosol"/>
    <property type="evidence" value="ECO:0007669"/>
    <property type="project" value="TreeGrafter"/>
</dbReference>
<dbReference type="Gene3D" id="3.40.50.10860">
    <property type="entry name" value="Leucine Dehydrogenase, chain A, domain 1"/>
    <property type="match status" value="1"/>
</dbReference>
<dbReference type="InterPro" id="IPR046346">
    <property type="entry name" value="Aminoacid_DH-like_N_sf"/>
</dbReference>
<dbReference type="PANTHER" id="PTHR48099:SF5">
    <property type="entry name" value="C-1-TETRAHYDROFOLATE SYNTHASE, CYTOPLASMIC"/>
    <property type="match status" value="1"/>
</dbReference>
<evidence type="ECO:0000256" key="2">
    <source>
        <dbReference type="ARBA" id="ARBA00022563"/>
    </source>
</evidence>
<evidence type="ECO:0000259" key="9">
    <source>
        <dbReference type="Pfam" id="PF02882"/>
    </source>
</evidence>
<dbReference type="PROSITE" id="PS00766">
    <property type="entry name" value="THF_DHG_CYH_1"/>
    <property type="match status" value="1"/>
</dbReference>
<dbReference type="PRINTS" id="PR00085">
    <property type="entry name" value="THFDHDRGNASE"/>
</dbReference>
<evidence type="ECO:0000256" key="3">
    <source>
        <dbReference type="ARBA" id="ARBA00022801"/>
    </source>
</evidence>
<dbReference type="InterPro" id="IPR000672">
    <property type="entry name" value="THF_DH/CycHdrlase"/>
</dbReference>
<comment type="caution">
    <text evidence="10">The sequence shown here is derived from an EMBL/GenBank/DDBJ whole genome shotgun (WGS) entry which is preliminary data.</text>
</comment>
<sequence>MSTDMRGVVLSGIELAREIREELTRDVRTLKEKLRNFVPGLAIVQLPNTTTEIELINKISKLNDDPNVHGIIVQMPLDSVNKINSHLITDLVSPAKDVDGSGVPIVGAQAVVLGRSKIVGTPVAELLKWHHATVTVCHSKTKNLPDVVRQADILVVAIGQPELVKDNWIKPGAVVIDCGINPIS</sequence>
<dbReference type="OrthoDB" id="1845775at2759"/>
<feature type="non-terminal residue" evidence="10">
    <location>
        <position position="184"/>
    </location>
</feature>
<gene>
    <name evidence="10" type="ORF">RF55_9730</name>
</gene>
<dbReference type="Proteomes" id="UP000036403">
    <property type="component" value="Unassembled WGS sequence"/>
</dbReference>
<dbReference type="Pfam" id="PF02882">
    <property type="entry name" value="THF_DHG_CYH_C"/>
    <property type="match status" value="1"/>
</dbReference>
<evidence type="ECO:0000256" key="4">
    <source>
        <dbReference type="ARBA" id="ARBA00022857"/>
    </source>
</evidence>
<evidence type="ECO:0000313" key="11">
    <source>
        <dbReference type="Proteomes" id="UP000036403"/>
    </source>
</evidence>
<dbReference type="GO" id="GO:0035999">
    <property type="term" value="P:tetrahydrofolate interconversion"/>
    <property type="evidence" value="ECO:0007669"/>
    <property type="project" value="TreeGrafter"/>
</dbReference>
<dbReference type="EMBL" id="LBMM01006558">
    <property type="protein sequence ID" value="KMQ90511.1"/>
    <property type="molecule type" value="Genomic_DNA"/>
</dbReference>
<keyword evidence="2" id="KW-0554">One-carbon metabolism</keyword>
<feature type="domain" description="Tetrahydrofolate dehydrogenase/cyclohydrolase catalytic" evidence="8">
    <location>
        <begin position="44"/>
        <end position="99"/>
    </location>
</feature>
<keyword evidence="4" id="KW-0521">NADP</keyword>
<keyword evidence="3" id="KW-0378">Hydrolase</keyword>
<keyword evidence="11" id="KW-1185">Reference proteome</keyword>
<dbReference type="Gene3D" id="3.40.50.720">
    <property type="entry name" value="NAD(P)-binding Rossmann-like Domain"/>
    <property type="match status" value="1"/>
</dbReference>
<evidence type="ECO:0000256" key="7">
    <source>
        <dbReference type="ARBA" id="ARBA00036357"/>
    </source>
</evidence>
<dbReference type="PANTHER" id="PTHR48099">
    <property type="entry name" value="C-1-TETRAHYDROFOLATE SYNTHASE, CYTOPLASMIC-RELATED"/>
    <property type="match status" value="1"/>
</dbReference>
<keyword evidence="6" id="KW-0511">Multifunctional enzyme</keyword>
<dbReference type="GO" id="GO:0004477">
    <property type="term" value="F:methenyltetrahydrofolate cyclohydrolase activity"/>
    <property type="evidence" value="ECO:0007669"/>
    <property type="project" value="UniProtKB-EC"/>
</dbReference>
<dbReference type="AlphaFoldDB" id="A0A0J7KJT5"/>
<organism evidence="10 11">
    <name type="scientific">Lasius niger</name>
    <name type="common">Black garden ant</name>
    <dbReference type="NCBI Taxonomy" id="67767"/>
    <lineage>
        <taxon>Eukaryota</taxon>
        <taxon>Metazoa</taxon>
        <taxon>Ecdysozoa</taxon>
        <taxon>Arthropoda</taxon>
        <taxon>Hexapoda</taxon>
        <taxon>Insecta</taxon>
        <taxon>Pterygota</taxon>
        <taxon>Neoptera</taxon>
        <taxon>Endopterygota</taxon>
        <taxon>Hymenoptera</taxon>
        <taxon>Apocrita</taxon>
        <taxon>Aculeata</taxon>
        <taxon>Formicoidea</taxon>
        <taxon>Formicidae</taxon>
        <taxon>Formicinae</taxon>
        <taxon>Lasius</taxon>
        <taxon>Lasius</taxon>
    </lineage>
</organism>